<dbReference type="PANTHER" id="PTHR12526">
    <property type="entry name" value="GLYCOSYLTRANSFERASE"/>
    <property type="match status" value="1"/>
</dbReference>
<evidence type="ECO:0000256" key="1">
    <source>
        <dbReference type="ARBA" id="ARBA00022676"/>
    </source>
</evidence>
<dbReference type="Gene3D" id="3.40.50.2000">
    <property type="entry name" value="Glycogen Phosphorylase B"/>
    <property type="match status" value="2"/>
</dbReference>
<dbReference type="GO" id="GO:0016757">
    <property type="term" value="F:glycosyltransferase activity"/>
    <property type="evidence" value="ECO:0007669"/>
    <property type="project" value="UniProtKB-KW"/>
</dbReference>
<gene>
    <name evidence="3" type="ORF">Tel_08615</name>
</gene>
<dbReference type="STRING" id="1748243.Tel_08615"/>
<sequence length="130" mass="14634">MDQFLKKHPMVADRWAWLGEVSNVDQLYRESDALVHVSLFEGLPNVVCEAMIAGCPVIASDVCDHPILLGRGERGLLCDPLSHEAICEAIERLDSMAENDRTTMVLKAREFAEKNLGIERMVKEYEAFLT</sequence>
<keyword evidence="1" id="KW-0328">Glycosyltransferase</keyword>
<keyword evidence="2" id="KW-0808">Transferase</keyword>
<dbReference type="AlphaFoldDB" id="A0A0S2TDP6"/>
<keyword evidence="4" id="KW-1185">Reference proteome</keyword>
<evidence type="ECO:0000313" key="4">
    <source>
        <dbReference type="Proteomes" id="UP000055136"/>
    </source>
</evidence>
<proteinExistence type="predicted"/>
<name>A0A0S2TDP6_9GAMM</name>
<dbReference type="SUPFAM" id="SSF53756">
    <property type="entry name" value="UDP-Glycosyltransferase/glycogen phosphorylase"/>
    <property type="match status" value="1"/>
</dbReference>
<dbReference type="KEGG" id="tee:Tel_08615"/>
<protein>
    <submittedName>
        <fullName evidence="3">Uncharacterized protein</fullName>
    </submittedName>
</protein>
<accession>A0A0S2TDP6</accession>
<evidence type="ECO:0000256" key="2">
    <source>
        <dbReference type="ARBA" id="ARBA00022679"/>
    </source>
</evidence>
<evidence type="ECO:0000313" key="3">
    <source>
        <dbReference type="EMBL" id="ALP53213.1"/>
    </source>
</evidence>
<dbReference type="Proteomes" id="UP000055136">
    <property type="component" value="Chromosome"/>
</dbReference>
<dbReference type="PANTHER" id="PTHR12526:SF510">
    <property type="entry name" value="D-INOSITOL 3-PHOSPHATE GLYCOSYLTRANSFERASE"/>
    <property type="match status" value="1"/>
</dbReference>
<organism evidence="3 4">
    <name type="scientific">Candidatus Tenderia electrophaga</name>
    <dbReference type="NCBI Taxonomy" id="1748243"/>
    <lineage>
        <taxon>Bacteria</taxon>
        <taxon>Pseudomonadati</taxon>
        <taxon>Pseudomonadota</taxon>
        <taxon>Gammaproteobacteria</taxon>
        <taxon>Candidatus Tenderiales</taxon>
        <taxon>Candidatus Tenderiaceae</taxon>
        <taxon>Candidatus Tenderia</taxon>
    </lineage>
</organism>
<dbReference type="EMBL" id="CP013099">
    <property type="protein sequence ID" value="ALP53213.1"/>
    <property type="molecule type" value="Genomic_DNA"/>
</dbReference>
<dbReference type="Pfam" id="PF13692">
    <property type="entry name" value="Glyco_trans_1_4"/>
    <property type="match status" value="1"/>
</dbReference>
<reference evidence="3" key="1">
    <citation type="submission" date="2015-10" db="EMBL/GenBank/DDBJ databases">
        <title>Description of Candidatus Tenderia electrophaga gen. nov, sp. nov., an Uncultivated Electroautotroph from a Biocathode Enrichment.</title>
        <authorList>
            <person name="Eddie B.J."/>
            <person name="Malanoski A.P."/>
            <person name="Wang Z."/>
            <person name="Hall R.J."/>
            <person name="Oh S.D."/>
            <person name="Heiner C."/>
            <person name="Lin B."/>
            <person name="Strycharz-Glaven S.M."/>
        </authorList>
    </citation>
    <scope>NUCLEOTIDE SEQUENCE [LARGE SCALE GENOMIC DNA]</scope>
    <source>
        <strain evidence="3">NRL1</strain>
    </source>
</reference>